<gene>
    <name evidence="3" type="ORF">F9B16_28425</name>
</gene>
<reference evidence="3 4" key="1">
    <citation type="submission" date="2019-09" db="EMBL/GenBank/DDBJ databases">
        <title>Actinomadura physcomitrii sp. nov., a novel actinomycete isolated from moss [Physcomitrium sphaericum (Ludw) Fuernr].</title>
        <authorList>
            <person name="Liu C."/>
            <person name="Zhuang X."/>
        </authorList>
    </citation>
    <scope>NUCLEOTIDE SEQUENCE [LARGE SCALE GENOMIC DNA]</scope>
    <source>
        <strain evidence="3 4">CYP1-1B</strain>
    </source>
</reference>
<feature type="transmembrane region" description="Helical" evidence="2">
    <location>
        <begin position="68"/>
        <end position="85"/>
    </location>
</feature>
<evidence type="ECO:0000256" key="1">
    <source>
        <dbReference type="SAM" id="MobiDB-lite"/>
    </source>
</evidence>
<feature type="transmembrane region" description="Helical" evidence="2">
    <location>
        <begin position="421"/>
        <end position="442"/>
    </location>
</feature>
<feature type="transmembrane region" description="Helical" evidence="2">
    <location>
        <begin position="227"/>
        <end position="249"/>
    </location>
</feature>
<feature type="transmembrane region" description="Helical" evidence="2">
    <location>
        <begin position="395"/>
        <end position="415"/>
    </location>
</feature>
<sequence>MTQSYSRPEDAGRRIPGDGPEPGGTHQPPPRMPRTWRRRWLPALWPSRQVRFADVAAPGPLDRPGARMALLLLVAVLLGSGLWLLRWSGSAATATPDTFWYARDALRYAGWSAPAADRGAAEITCDALMRGTPRPAGSRADCVRYRAALPGAAPARFQRIFTSRPGYPLLTVPFIRVMGLSGFAAGTAALGVACGVAAVLLALAVGLRPVQALAAEALFYLLPTGFWASRLLAEAPMLLCVTAALAGAVLVLRGRAVIAGSALLACALAVLCVVKPANGVALAAALAAGAVLLLPVFASRRTFLAVAGVAALVLAGNLWISSALHLPGVHETLQDTFTRHFRHPDVPDPWHRLSDAAGDLWSGDIGPAMLENPLIPAAFLFAAAGLVARVRWDAAWPLAAAGLTGAAVASMHPLVDEMPRLAVAAWIPVAFGLAALMAPAATERLDEPVAARPRRVEAETADLTPGR</sequence>
<feature type="region of interest" description="Disordered" evidence="1">
    <location>
        <begin position="1"/>
        <end position="34"/>
    </location>
</feature>
<name>A0A6L3VQE9_9ACTN</name>
<proteinExistence type="predicted"/>
<protein>
    <recommendedName>
        <fullName evidence="5">Glycosyltransferase RgtA/B/C/D-like domain-containing protein</fullName>
    </recommendedName>
</protein>
<keyword evidence="2" id="KW-0812">Transmembrane</keyword>
<dbReference type="EMBL" id="WBMR01000099">
    <property type="protein sequence ID" value="KAB2373624.1"/>
    <property type="molecule type" value="Genomic_DNA"/>
</dbReference>
<feature type="transmembrane region" description="Helical" evidence="2">
    <location>
        <begin position="370"/>
        <end position="388"/>
    </location>
</feature>
<feature type="transmembrane region" description="Helical" evidence="2">
    <location>
        <begin position="256"/>
        <end position="274"/>
    </location>
</feature>
<accession>A0A6L3VQE9</accession>
<organism evidence="3 4">
    <name type="scientific">Actinomadura montaniterrae</name>
    <dbReference type="NCBI Taxonomy" id="1803903"/>
    <lineage>
        <taxon>Bacteria</taxon>
        <taxon>Bacillati</taxon>
        <taxon>Actinomycetota</taxon>
        <taxon>Actinomycetes</taxon>
        <taxon>Streptosporangiales</taxon>
        <taxon>Thermomonosporaceae</taxon>
        <taxon>Actinomadura</taxon>
    </lineage>
</organism>
<comment type="caution">
    <text evidence="3">The sequence shown here is derived from an EMBL/GenBank/DDBJ whole genome shotgun (WGS) entry which is preliminary data.</text>
</comment>
<dbReference type="Proteomes" id="UP000483004">
    <property type="component" value="Unassembled WGS sequence"/>
</dbReference>
<evidence type="ECO:0000313" key="3">
    <source>
        <dbReference type="EMBL" id="KAB2373624.1"/>
    </source>
</evidence>
<evidence type="ECO:0000256" key="2">
    <source>
        <dbReference type="SAM" id="Phobius"/>
    </source>
</evidence>
<feature type="compositionally biased region" description="Basic and acidic residues" evidence="1">
    <location>
        <begin position="7"/>
        <end position="16"/>
    </location>
</feature>
<keyword evidence="4" id="KW-1185">Reference proteome</keyword>
<feature type="transmembrane region" description="Helical" evidence="2">
    <location>
        <begin position="303"/>
        <end position="320"/>
    </location>
</feature>
<feature type="transmembrane region" description="Helical" evidence="2">
    <location>
        <begin position="280"/>
        <end position="298"/>
    </location>
</feature>
<keyword evidence="2" id="KW-1133">Transmembrane helix</keyword>
<dbReference type="OrthoDB" id="4922020at2"/>
<dbReference type="RefSeq" id="WP_151543278.1">
    <property type="nucleotide sequence ID" value="NZ_WBMR01000099.1"/>
</dbReference>
<evidence type="ECO:0008006" key="5">
    <source>
        <dbReference type="Google" id="ProtNLM"/>
    </source>
</evidence>
<evidence type="ECO:0000313" key="4">
    <source>
        <dbReference type="Proteomes" id="UP000483004"/>
    </source>
</evidence>
<dbReference type="AlphaFoldDB" id="A0A6L3VQE9"/>
<keyword evidence="2" id="KW-0472">Membrane</keyword>
<feature type="transmembrane region" description="Helical" evidence="2">
    <location>
        <begin position="183"/>
        <end position="207"/>
    </location>
</feature>